<accession>A0A9P6NVQ3</accession>
<keyword evidence="6" id="KW-1185">Reference proteome</keyword>
<keyword evidence="2" id="KW-0521">NADP</keyword>
<dbReference type="PANTHER" id="PTHR43618">
    <property type="entry name" value="7-ALPHA-HYDROXYSTEROID DEHYDROGENASE"/>
    <property type="match status" value="1"/>
</dbReference>
<dbReference type="InterPro" id="IPR036291">
    <property type="entry name" value="NAD(P)-bd_dom_sf"/>
</dbReference>
<dbReference type="InterPro" id="IPR020904">
    <property type="entry name" value="Sc_DH/Rdtase_CS"/>
</dbReference>
<evidence type="ECO:0000256" key="1">
    <source>
        <dbReference type="ARBA" id="ARBA00006484"/>
    </source>
</evidence>
<dbReference type="PRINTS" id="PR00081">
    <property type="entry name" value="GDHRDH"/>
</dbReference>
<proteinExistence type="inferred from homology"/>
<dbReference type="PROSITE" id="PS00061">
    <property type="entry name" value="ADH_SHORT"/>
    <property type="match status" value="1"/>
</dbReference>
<gene>
    <name evidence="5" type="ORF">CROQUDRAFT_652310</name>
</gene>
<dbReference type="CDD" id="cd05233">
    <property type="entry name" value="SDR_c"/>
    <property type="match status" value="1"/>
</dbReference>
<feature type="compositionally biased region" description="Basic and acidic residues" evidence="4">
    <location>
        <begin position="199"/>
        <end position="218"/>
    </location>
</feature>
<evidence type="ECO:0000256" key="2">
    <source>
        <dbReference type="ARBA" id="ARBA00022857"/>
    </source>
</evidence>
<evidence type="ECO:0008006" key="7">
    <source>
        <dbReference type="Google" id="ProtNLM"/>
    </source>
</evidence>
<evidence type="ECO:0000256" key="3">
    <source>
        <dbReference type="ARBA" id="ARBA00023002"/>
    </source>
</evidence>
<dbReference type="Proteomes" id="UP000886653">
    <property type="component" value="Unassembled WGS sequence"/>
</dbReference>
<sequence length="264" mass="28546">MCTEALATHGAKVYITGRREEVLKQVVDNYNQHATGKIVAIQADVTSKGDLERVVKEIEDQEPNGIQILINNAGISSPSSVLNSDKSGKEVAKLTSESENFEGWDQVWRTNVAAVYFSTVCFLPLLEKGSTESYRSGVINISSVSGMVKISQSHIAYNASKAATIHLTKIMGNEVGRLGIRFNSIAPGIFPSEMTAKTPSDKRGKSDISESFDPKKYEIPAGRPGKLEEMAATVLYLCGKGGQYSDGLIMNVDGGFLLTNPSTY</sequence>
<evidence type="ECO:0000256" key="4">
    <source>
        <dbReference type="SAM" id="MobiDB-lite"/>
    </source>
</evidence>
<dbReference type="PANTHER" id="PTHR43618:SF4">
    <property type="entry name" value="SHORT CHAIN DEHYDROGENASE_REDUCTASE FAMILY (AFU_ORTHOLOGUE AFUA_7G04540)"/>
    <property type="match status" value="1"/>
</dbReference>
<name>A0A9P6NVQ3_9BASI</name>
<comment type="similarity">
    <text evidence="1">Belongs to the short-chain dehydrogenases/reductases (SDR) family.</text>
</comment>
<dbReference type="Pfam" id="PF13561">
    <property type="entry name" value="adh_short_C2"/>
    <property type="match status" value="1"/>
</dbReference>
<dbReference type="OrthoDB" id="3819888at2759"/>
<protein>
    <recommendedName>
        <fullName evidence="7">NAD(P)-binding protein</fullName>
    </recommendedName>
</protein>
<dbReference type="Gene3D" id="3.40.50.720">
    <property type="entry name" value="NAD(P)-binding Rossmann-like Domain"/>
    <property type="match status" value="1"/>
</dbReference>
<evidence type="ECO:0000313" key="6">
    <source>
        <dbReference type="Proteomes" id="UP000886653"/>
    </source>
</evidence>
<dbReference type="SUPFAM" id="SSF51735">
    <property type="entry name" value="NAD(P)-binding Rossmann-fold domains"/>
    <property type="match status" value="1"/>
</dbReference>
<evidence type="ECO:0000313" key="5">
    <source>
        <dbReference type="EMBL" id="KAG0150406.1"/>
    </source>
</evidence>
<dbReference type="InterPro" id="IPR002347">
    <property type="entry name" value="SDR_fam"/>
</dbReference>
<keyword evidence="3" id="KW-0560">Oxidoreductase</keyword>
<dbReference type="GO" id="GO:0016491">
    <property type="term" value="F:oxidoreductase activity"/>
    <property type="evidence" value="ECO:0007669"/>
    <property type="project" value="UniProtKB-KW"/>
</dbReference>
<dbReference type="EMBL" id="MU167219">
    <property type="protein sequence ID" value="KAG0150406.1"/>
    <property type="molecule type" value="Genomic_DNA"/>
</dbReference>
<feature type="region of interest" description="Disordered" evidence="4">
    <location>
        <begin position="193"/>
        <end position="220"/>
    </location>
</feature>
<comment type="caution">
    <text evidence="5">The sequence shown here is derived from an EMBL/GenBank/DDBJ whole genome shotgun (WGS) entry which is preliminary data.</text>
</comment>
<dbReference type="PRINTS" id="PR00080">
    <property type="entry name" value="SDRFAMILY"/>
</dbReference>
<dbReference type="InterPro" id="IPR052178">
    <property type="entry name" value="Sec_Metab_Biosynth_SDR"/>
</dbReference>
<reference evidence="5" key="1">
    <citation type="submission" date="2013-11" db="EMBL/GenBank/DDBJ databases">
        <title>Genome sequence of the fusiform rust pathogen reveals effectors for host alternation and coevolution with pine.</title>
        <authorList>
            <consortium name="DOE Joint Genome Institute"/>
            <person name="Smith K."/>
            <person name="Pendleton A."/>
            <person name="Kubisiak T."/>
            <person name="Anderson C."/>
            <person name="Salamov A."/>
            <person name="Aerts A."/>
            <person name="Riley R."/>
            <person name="Clum A."/>
            <person name="Lindquist E."/>
            <person name="Ence D."/>
            <person name="Campbell M."/>
            <person name="Kronenberg Z."/>
            <person name="Feau N."/>
            <person name="Dhillon B."/>
            <person name="Hamelin R."/>
            <person name="Burleigh J."/>
            <person name="Smith J."/>
            <person name="Yandell M."/>
            <person name="Nelson C."/>
            <person name="Grigoriev I."/>
            <person name="Davis J."/>
        </authorList>
    </citation>
    <scope>NUCLEOTIDE SEQUENCE</scope>
    <source>
        <strain evidence="5">G11</strain>
    </source>
</reference>
<organism evidence="5 6">
    <name type="scientific">Cronartium quercuum f. sp. fusiforme G11</name>
    <dbReference type="NCBI Taxonomy" id="708437"/>
    <lineage>
        <taxon>Eukaryota</taxon>
        <taxon>Fungi</taxon>
        <taxon>Dikarya</taxon>
        <taxon>Basidiomycota</taxon>
        <taxon>Pucciniomycotina</taxon>
        <taxon>Pucciniomycetes</taxon>
        <taxon>Pucciniales</taxon>
        <taxon>Coleosporiaceae</taxon>
        <taxon>Cronartium</taxon>
    </lineage>
</organism>
<dbReference type="AlphaFoldDB" id="A0A9P6NVQ3"/>